<evidence type="ECO:0000313" key="5">
    <source>
        <dbReference type="EMBL" id="RZB52834.1"/>
    </source>
</evidence>
<dbReference type="Proteomes" id="UP000289340">
    <property type="component" value="Chromosome 18"/>
</dbReference>
<organism evidence="3 6">
    <name type="scientific">Glycine soja</name>
    <name type="common">Wild soybean</name>
    <dbReference type="NCBI Taxonomy" id="3848"/>
    <lineage>
        <taxon>Eukaryota</taxon>
        <taxon>Viridiplantae</taxon>
        <taxon>Streptophyta</taxon>
        <taxon>Embryophyta</taxon>
        <taxon>Tracheophyta</taxon>
        <taxon>Spermatophyta</taxon>
        <taxon>Magnoliopsida</taxon>
        <taxon>eudicotyledons</taxon>
        <taxon>Gunneridae</taxon>
        <taxon>Pentapetalae</taxon>
        <taxon>rosids</taxon>
        <taxon>fabids</taxon>
        <taxon>Fabales</taxon>
        <taxon>Fabaceae</taxon>
        <taxon>Papilionoideae</taxon>
        <taxon>50 kb inversion clade</taxon>
        <taxon>NPAAA clade</taxon>
        <taxon>indigoferoid/millettioid clade</taxon>
        <taxon>Phaseoleae</taxon>
        <taxon>Glycine</taxon>
        <taxon>Glycine subgen. Soja</taxon>
    </lineage>
</organism>
<comment type="caution">
    <text evidence="3">The sequence shown here is derived from an EMBL/GenBank/DDBJ whole genome shotgun (WGS) entry which is preliminary data.</text>
</comment>
<evidence type="ECO:0000313" key="2">
    <source>
        <dbReference type="EMBL" id="RZB52831.1"/>
    </source>
</evidence>
<keyword evidence="6" id="KW-1185">Reference proteome</keyword>
<evidence type="ECO:0000313" key="4">
    <source>
        <dbReference type="EMBL" id="RZB52833.1"/>
    </source>
</evidence>
<feature type="domain" description="DUF3700" evidence="1">
    <location>
        <begin position="43"/>
        <end position="77"/>
    </location>
</feature>
<sequence>MFITEAYQTLHDWGPYPADQVLKELQDSLGFMIYDNFCNIWGMFHSEHGLMSFEHPSNKMKAMPRIDSEGFICVANFCEVKNWICCVIQFLLER</sequence>
<dbReference type="PANTHER" id="PTHR45952:SF6">
    <property type="entry name" value="STEM-SPECIFIC PROTEIN TSJT1-LIKE"/>
    <property type="match status" value="1"/>
</dbReference>
<dbReference type="EMBL" id="QZWG01000018">
    <property type="protein sequence ID" value="RZB52832.1"/>
    <property type="molecule type" value="Genomic_DNA"/>
</dbReference>
<dbReference type="AlphaFoldDB" id="A0A445FV97"/>
<dbReference type="InterPro" id="IPR024286">
    <property type="entry name" value="DUF3700"/>
</dbReference>
<dbReference type="InterPro" id="IPR044828">
    <property type="entry name" value="TSJT1-like"/>
</dbReference>
<gene>
    <name evidence="3" type="ORF">D0Y65_049049</name>
</gene>
<feature type="domain" description="DUF3700" evidence="1">
    <location>
        <begin position="1"/>
        <end position="36"/>
    </location>
</feature>
<dbReference type="PANTHER" id="PTHR45952">
    <property type="entry name" value="ALUMINUM INDUCED PROTEIN WITH YGL AND LRDR MOTIFS"/>
    <property type="match status" value="1"/>
</dbReference>
<protein>
    <submittedName>
        <fullName evidence="2">Protein yippee-like isoform E</fullName>
    </submittedName>
    <submittedName>
        <fullName evidence="3">Protein yippee-like isoform F</fullName>
    </submittedName>
    <submittedName>
        <fullName evidence="4">Protein yippee-like isoform G</fullName>
    </submittedName>
    <submittedName>
        <fullName evidence="5">Protein yippee-like isoform H</fullName>
    </submittedName>
</protein>
<proteinExistence type="predicted"/>
<name>A0A445FV97_GLYSO</name>
<dbReference type="Pfam" id="PF12481">
    <property type="entry name" value="DUF3700"/>
    <property type="match status" value="2"/>
</dbReference>
<evidence type="ECO:0000313" key="6">
    <source>
        <dbReference type="Proteomes" id="UP000289340"/>
    </source>
</evidence>
<dbReference type="EMBL" id="QZWG01000018">
    <property type="protein sequence ID" value="RZB52833.1"/>
    <property type="molecule type" value="Genomic_DNA"/>
</dbReference>
<evidence type="ECO:0000313" key="3">
    <source>
        <dbReference type="EMBL" id="RZB52832.1"/>
    </source>
</evidence>
<reference evidence="3 6" key="1">
    <citation type="submission" date="2018-09" db="EMBL/GenBank/DDBJ databases">
        <title>A high-quality reference genome of wild soybean provides a powerful tool to mine soybean genomes.</title>
        <authorList>
            <person name="Xie M."/>
            <person name="Chung C.Y.L."/>
            <person name="Li M.-W."/>
            <person name="Wong F.-L."/>
            <person name="Chan T.-F."/>
            <person name="Lam H.-M."/>
        </authorList>
    </citation>
    <scope>NUCLEOTIDE SEQUENCE [LARGE SCALE GENOMIC DNA]</scope>
    <source>
        <strain evidence="6">cv. W05</strain>
        <tissue evidence="3">Hypocotyl of etiolated seedlings</tissue>
    </source>
</reference>
<dbReference type="EMBL" id="QZWG01000018">
    <property type="protein sequence ID" value="RZB52831.1"/>
    <property type="molecule type" value="Genomic_DNA"/>
</dbReference>
<evidence type="ECO:0000259" key="1">
    <source>
        <dbReference type="Pfam" id="PF12481"/>
    </source>
</evidence>
<dbReference type="EMBL" id="QZWG01000018">
    <property type="protein sequence ID" value="RZB52834.1"/>
    <property type="molecule type" value="Genomic_DNA"/>
</dbReference>
<accession>A0A445FV97</accession>